<evidence type="ECO:0000256" key="3">
    <source>
        <dbReference type="ARBA" id="ARBA00022679"/>
    </source>
</evidence>
<evidence type="ECO:0000256" key="2">
    <source>
        <dbReference type="ARBA" id="ARBA00012417"/>
    </source>
</evidence>
<dbReference type="FunFam" id="1.20.1060.10:FF:000003">
    <property type="entry name" value="Helicase and polymerase-containing protein TEBICHI"/>
    <property type="match status" value="1"/>
</dbReference>
<keyword evidence="7" id="KW-0067">ATP-binding</keyword>
<dbReference type="Gene3D" id="3.40.50.300">
    <property type="entry name" value="P-loop containing nucleotide triphosphate hydrolases"/>
    <property type="match status" value="2"/>
</dbReference>
<dbReference type="CDD" id="cd18795">
    <property type="entry name" value="SF2_C_Ski2"/>
    <property type="match status" value="1"/>
</dbReference>
<dbReference type="FunFam" id="3.40.50.300:FF:000813">
    <property type="entry name" value="helicase POLQ-like isoform X1"/>
    <property type="match status" value="1"/>
</dbReference>
<feature type="region of interest" description="Disordered" evidence="12">
    <location>
        <begin position="177"/>
        <end position="201"/>
    </location>
</feature>
<dbReference type="Gene3D" id="3.30.70.370">
    <property type="match status" value="1"/>
</dbReference>
<feature type="region of interest" description="Disordered" evidence="12">
    <location>
        <begin position="1928"/>
        <end position="1951"/>
    </location>
</feature>
<feature type="compositionally biased region" description="Polar residues" evidence="12">
    <location>
        <begin position="1939"/>
        <end position="1950"/>
    </location>
</feature>
<feature type="region of interest" description="Disordered" evidence="12">
    <location>
        <begin position="2003"/>
        <end position="2027"/>
    </location>
</feature>
<dbReference type="GO" id="GO:0005524">
    <property type="term" value="F:ATP binding"/>
    <property type="evidence" value="ECO:0007669"/>
    <property type="project" value="UniProtKB-KW"/>
</dbReference>
<comment type="caution">
    <text evidence="15">The sequence shown here is derived from an EMBL/GenBank/DDBJ whole genome shotgun (WGS) entry which is preliminary data.</text>
</comment>
<feature type="region of interest" description="Disordered" evidence="12">
    <location>
        <begin position="2378"/>
        <end position="2430"/>
    </location>
</feature>
<feature type="compositionally biased region" description="Basic and acidic residues" evidence="12">
    <location>
        <begin position="870"/>
        <end position="886"/>
    </location>
</feature>
<evidence type="ECO:0000256" key="4">
    <source>
        <dbReference type="ARBA" id="ARBA00022695"/>
    </source>
</evidence>
<evidence type="ECO:0000259" key="13">
    <source>
        <dbReference type="PROSITE" id="PS51192"/>
    </source>
</evidence>
<dbReference type="EC" id="2.7.7.7" evidence="2"/>
<dbReference type="SMART" id="SM00482">
    <property type="entry name" value="POLAc"/>
    <property type="match status" value="1"/>
</dbReference>
<gene>
    <name evidence="15" type="ORF">Pmani_024914</name>
</gene>
<dbReference type="GO" id="GO:0042575">
    <property type="term" value="C:DNA polymerase complex"/>
    <property type="evidence" value="ECO:0007669"/>
    <property type="project" value="UniProtKB-ARBA"/>
</dbReference>
<dbReference type="Gene3D" id="1.20.1060.10">
    <property type="entry name" value="Taq DNA Polymerase, Chain T, domain 4"/>
    <property type="match status" value="1"/>
</dbReference>
<evidence type="ECO:0000256" key="7">
    <source>
        <dbReference type="ARBA" id="ARBA00022840"/>
    </source>
</evidence>
<dbReference type="InterPro" id="IPR001098">
    <property type="entry name" value="DNA-dir_DNA_pol_A_palm_dom"/>
</dbReference>
<dbReference type="FunFam" id="1.10.150.20:FF:000070">
    <property type="entry name" value="DNA polymerase I, putative"/>
    <property type="match status" value="1"/>
</dbReference>
<feature type="domain" description="Helicase ATP-binding" evidence="13">
    <location>
        <begin position="381"/>
        <end position="577"/>
    </location>
</feature>
<dbReference type="InterPro" id="IPR001650">
    <property type="entry name" value="Helicase_C-like"/>
</dbReference>
<evidence type="ECO:0000256" key="12">
    <source>
        <dbReference type="SAM" id="MobiDB-lite"/>
    </source>
</evidence>
<feature type="compositionally biased region" description="Polar residues" evidence="12">
    <location>
        <begin position="1360"/>
        <end position="1370"/>
    </location>
</feature>
<dbReference type="GO" id="GO:0097681">
    <property type="term" value="P:double-strand break repair via alternative nonhomologous end joining"/>
    <property type="evidence" value="ECO:0007669"/>
    <property type="project" value="TreeGrafter"/>
</dbReference>
<feature type="compositionally biased region" description="Basic residues" evidence="12">
    <location>
        <begin position="101"/>
        <end position="117"/>
    </location>
</feature>
<feature type="compositionally biased region" description="Basic and acidic residues" evidence="12">
    <location>
        <begin position="184"/>
        <end position="196"/>
    </location>
</feature>
<dbReference type="Pfam" id="PF00270">
    <property type="entry name" value="DEAD"/>
    <property type="match status" value="1"/>
</dbReference>
<dbReference type="InterPro" id="IPR014001">
    <property type="entry name" value="Helicase_ATP-bd"/>
</dbReference>
<dbReference type="InterPro" id="IPR011545">
    <property type="entry name" value="DEAD/DEAH_box_helicase_dom"/>
</dbReference>
<dbReference type="SUPFAM" id="SSF53098">
    <property type="entry name" value="Ribonuclease H-like"/>
    <property type="match status" value="1"/>
</dbReference>
<dbReference type="Pfam" id="PF00476">
    <property type="entry name" value="DNA_pol_A"/>
    <property type="match status" value="1"/>
</dbReference>
<reference evidence="15" key="1">
    <citation type="submission" date="2023-11" db="EMBL/GenBank/DDBJ databases">
        <title>Genome assemblies of two species of porcelain crab, Petrolisthes cinctipes and Petrolisthes manimaculis (Anomura: Porcellanidae).</title>
        <authorList>
            <person name="Angst P."/>
        </authorList>
    </citation>
    <scope>NUCLEOTIDE SEQUENCE</scope>
    <source>
        <strain evidence="15">PB745_02</strain>
        <tissue evidence="15">Gill</tissue>
    </source>
</reference>
<dbReference type="CDD" id="cd08638">
    <property type="entry name" value="DNA_pol_A_theta"/>
    <property type="match status" value="1"/>
</dbReference>
<feature type="compositionally biased region" description="Basic and acidic residues" evidence="12">
    <location>
        <begin position="1462"/>
        <end position="1474"/>
    </location>
</feature>
<dbReference type="InterPro" id="IPR036397">
    <property type="entry name" value="RNaseH_sf"/>
</dbReference>
<dbReference type="SUPFAM" id="SSF158702">
    <property type="entry name" value="Sec63 N-terminal domain-like"/>
    <property type="match status" value="1"/>
</dbReference>
<dbReference type="InterPro" id="IPR019760">
    <property type="entry name" value="DNA-dir_DNA_pol_A_CS"/>
</dbReference>
<dbReference type="Proteomes" id="UP001292094">
    <property type="component" value="Unassembled WGS sequence"/>
</dbReference>
<feature type="region of interest" description="Disordered" evidence="12">
    <location>
        <begin position="293"/>
        <end position="337"/>
    </location>
</feature>
<protein>
    <recommendedName>
        <fullName evidence="2">DNA-directed DNA polymerase</fullName>
        <ecNumber evidence="2">2.7.7.7</ecNumber>
    </recommendedName>
</protein>
<dbReference type="GO" id="GO:0005634">
    <property type="term" value="C:nucleus"/>
    <property type="evidence" value="ECO:0007669"/>
    <property type="project" value="UniProtKB-SubCell"/>
</dbReference>
<dbReference type="PANTHER" id="PTHR10133:SF62">
    <property type="entry name" value="DNA POLYMERASE THETA"/>
    <property type="match status" value="1"/>
</dbReference>
<feature type="compositionally biased region" description="Basic and acidic residues" evidence="12">
    <location>
        <begin position="1323"/>
        <end position="1359"/>
    </location>
</feature>
<dbReference type="SUPFAM" id="SSF56672">
    <property type="entry name" value="DNA/RNA polymerases"/>
    <property type="match status" value="1"/>
</dbReference>
<comment type="catalytic activity">
    <reaction evidence="11">
        <text>DNA(n) + a 2'-deoxyribonucleoside 5'-triphosphate = DNA(n+1) + diphosphate</text>
        <dbReference type="Rhea" id="RHEA:22508"/>
        <dbReference type="Rhea" id="RHEA-COMP:17339"/>
        <dbReference type="Rhea" id="RHEA-COMP:17340"/>
        <dbReference type="ChEBI" id="CHEBI:33019"/>
        <dbReference type="ChEBI" id="CHEBI:61560"/>
        <dbReference type="ChEBI" id="CHEBI:173112"/>
        <dbReference type="EC" id="2.7.7.7"/>
    </reaction>
</comment>
<dbReference type="SMART" id="SM00490">
    <property type="entry name" value="HELICc"/>
    <property type="match status" value="1"/>
</dbReference>
<feature type="compositionally biased region" description="Polar residues" evidence="12">
    <location>
        <begin position="315"/>
        <end position="337"/>
    </location>
</feature>
<evidence type="ECO:0000259" key="14">
    <source>
        <dbReference type="PROSITE" id="PS51194"/>
    </source>
</evidence>
<accession>A0AAE1P783</accession>
<dbReference type="Gene3D" id="3.30.420.10">
    <property type="entry name" value="Ribonuclease H-like superfamily/Ribonuclease H"/>
    <property type="match status" value="1"/>
</dbReference>
<keyword evidence="5" id="KW-0547">Nucleotide-binding</keyword>
<feature type="compositionally biased region" description="Polar residues" evidence="12">
    <location>
        <begin position="1382"/>
        <end position="1392"/>
    </location>
</feature>
<dbReference type="EMBL" id="JAWZYT010002628">
    <property type="protein sequence ID" value="KAK4303043.1"/>
    <property type="molecule type" value="Genomic_DNA"/>
</dbReference>
<dbReference type="SUPFAM" id="SSF52540">
    <property type="entry name" value="P-loop containing nucleoside triphosphate hydrolases"/>
    <property type="match status" value="1"/>
</dbReference>
<keyword evidence="8" id="KW-0239">DNA-directed DNA polymerase</keyword>
<dbReference type="Pfam" id="PF20470">
    <property type="entry name" value="HTH_61"/>
    <property type="match status" value="1"/>
</dbReference>
<keyword evidence="6" id="KW-0227">DNA damage</keyword>
<feature type="region of interest" description="Disordered" evidence="12">
    <location>
        <begin position="37"/>
        <end position="57"/>
    </location>
</feature>
<dbReference type="PROSITE" id="PS51192">
    <property type="entry name" value="HELICASE_ATP_BIND_1"/>
    <property type="match status" value="1"/>
</dbReference>
<evidence type="ECO:0000256" key="1">
    <source>
        <dbReference type="ARBA" id="ARBA00004123"/>
    </source>
</evidence>
<sequence>MTLGHIETQVFKSFIHTTPAQKENGVYRKFLGRIPVQSRGPYQPVRPHTAKESEKDTILGDSFCNLDGLDDLEKRAEEEDKNTKKEKRKNGRSIKLEEKKHALHKDRRGSKERHKTRQKQEENTRSTSIGASTLDALNYVDLCDSLSPTTTTKQHHASPEMQGVLSVTSFQHTSEELNPGAEHIQQKEESSGGREVRRSKRLIHKTKDTEACSNKASYLDGGKNIPVVKIDCEKVINSSTKKNISKPNADSEPVSDEVKAKISDSLRLHPTTSSVTTSDSVCGAESPCNILKSSHTTTKSPQPTNGSIRYASKSPLINNNSSHTSATTKSPHTITHDSSSFLSTQEKMEISSWGLPDAVLEKYHENGIRTMFPWQVECLSQPGVVEGKNLVYSAPTSAGKTLVAEMLLLKRVVEEGKKGLFILPFVSVAREKMYYLQKMFGSVGVRVDGFMGSQSPPGGLKNTDIAVCTIEKANNLINRLLEETTSNINSSSKKKGGGGKGLVGGVGVVVVDELHLVGDQHRGYLLELLLTKLTFLTRSPLLAQDKHDGVQIIGMSATLPNLPVLASWLGDAALYTTTHRPVPLQECCKLGTSIYDSKGSCIRQLSPVLTVEGDSEHVTQLCLETVLEGYSVLIFCPTKSWCESLSASIAKHFFNIGRTDSKYPDEVSERLRGTLDREGISRVLDALRRCPVGLDPTLARTVAFGAAYHHAGLTLDERDIIEGGFRAGSVRVLVATSTLCSGVNLPARRVIIRNVNVRAGRSLSAGGGGQLDPMTYKQMVGRAGRKGVDTEGESIIVCSSESEAKRARSLLASHILPPITSCLHTHNSLSASMKRAILEVIVSGLAASPEEVNHYCNCTLLAATLRDQGTENNKDENADDENKMGDSENNYCSTQQPSTLDSVTACLTFLMENEFIRKQEVSSGGTKYIGTQLGLAVVGSGLSPDEGLRVFSELHRARQCFVLENELHILYQVTPTYICSGWAKLDWAGFLESWEMLGEGGQRVGRLVGVDESFIVRAMKGAVNIKARKQAEQLAIHQRFYTALALLELVQEVSVGEVAARFGAARGALQALQQAAATFAGMVTVLCSRLGWDNLALLLGQFLPRLHHGARSDLCDLLRLPPPVDASTARHFHSAGLTTVTAVARSGANVVEDVLHAATPFHSTKMESSERTRRQGGRLVLLVSGRPLTEAQAARLIVAEARQLVQKDLGISNIAWSSNPSENLCAAAAASLDSITHDLGLPATTGSPLDTVKPSAAHSKLTLAAGRGIKRLSPLAAAILRKKSKSPRYSLVPKEKGQGGDLENILSKPTEEIKNGNHNPGNIEEKSGKENVHEVKTGEQNTEHERKPIERKPKNKENQGNESNNSQHLQTKGPVKADSMKLSDQSTITNNTQSLKTCTPTKEKVGLTAGMLFRRSKIKKTQEVTVNKKEEGLVFIPESQENKSDNVFSPKGRKERIRKRQSGKEAERSKKDTEEPNILSVDRPGTLTNKKRSNKALFKLASNIQSENAVHRTLKANNDDNKAKVNKESHMKVPSVSDEQIRLPKIIVEQVDETRKIKRNHINEENLNGTKRQTLNSSDIIMGQGTFTSSTPIIDTRIKAITTTSTTPHQLSNVPNSGQAFKDITPWITDNNSKLETQLRDTEDNSDLFNESCDNQDNSHFIRSHQNVSTASHDTVDGRGAVHTKKAVGVEDSQNKTGVHHRKSRCSSEFLTDSQKENFLITMDLEDFHLMEDSVGETVSHQQCVLRTSLDHCLINDLSNEDQACKLSGISTRTAEKTNLFPDRSKTSILSCSSDNHHQKTRPKRILSDENELFHQNKRPAHELSPSMEDDAEPYPDDVYEILTQNEQQAELQNKFSAECKVPANQKIPTPIKNEVSCGNNSHNEHIPQQCPEYINNKHNNDADDDEPLYPACIEYFNFGSDFSNCDADSPTDGKSRRFMSTNGRSTGSLDGSYLDNVPQVLPGVSVESISIVSFGDAGLNDNVCEWEEDKEQNEQRVTVLKEKEKGESQKQRKNNDKNCERQKNEIEKDHTLSDSFLEQAFNSYLQLSTCETISESISKSNPIDKKQGITCSAEKYVEKTSCQENYRKPPENIQWNVAKKDTGIISKPSDRDQETHMVGYMSSETVQTHCNVIEDHAVLEGKLKHQRHQSTVPVPLFSRENIPQSKNYMVLQENTARNAEASHKSDDIHTVSRVNTLRLKERSVGKMEPSFKSPDNNTEVLSASVNHQLPTFSQLDITPRTEALLEGRLDSECNSLSTERKHVDVYNEVIEHKLQDTGQQYDTMGNLSPFLQEYNQSVNPLERGRLSDDLFLSPMSSRLSWPEDINEGRGKQGDEAEIRSKAEDSRSEAERKNKTEKYEAGKKIENDKVIRVVGVRPKKEKHAHQAKYSPEISNPVEAGRKMNKTRRNKEKTQTSRAGTSENEKVTTPAVGKKITKGASEASPRFLELLTPATREYLVQDFHQPHEEAKKPCASSSLVPASKQCGFSEILTPNTRKCLAQDFHQPQEEVEKKNISAIINSIALDNKQSTSNMVKELEKVSKKCSSAEDMTNFSHRDLENSSEVSNSTRTSLQNSSSLCIIDVAGNVEVFMSFLREVKQQPVFALSLACQKITVNNSKKNGIGWRISHHGRPSRRSHGGGGGDVAGVVVEGSEMLVVGLAVCWGHRDAYYLNLRTVQEEAMSVTMPTPPLAAGVSFKDRVEAVKRLVEDDRGEGVVMRLWDAKAAVHILAKAGLGCVSGCVQDPHVAAWLLDPNAKQSNLHNMVVNYDPGNLDLLAGVGGGQGTAGLGQDTGSSESPRVRAATECVAVFHLVETLRTTLTHHGLLKPYVEVEMPCVVSMAYMELSGMGFSSKECQSQKTLLQKRLAALESEAFRLAGHPFHLSSPAQVSQVLYRHLHLPLPGPAHTMPTPARGGRGSGSRVCGPTSKEALEHLSPHHPMPAVILEWRKITAALTKVVCPIQQARVNSRSLAMERIHPTAHTFTATGRITLHSPCLQSVPRDFTIQVASGDSEEKAKGHQRHFANTAILDQLAPTLGSGESVAKTVSVRRSLIAGRGRVLLAADYCQVELRLLAHFSADPQLLHILGEGRNKEEGKQDHPDVFTTIAAQLHHTHHTQVTPDQRQKAKQICYGILYGMGTRALGEELGVGEEDAEAFMKGFHALYPVTHTYLQKAVEACRAASGLVETLFGRHRHLPNIDSQDTYLRSQSERQAVNTKIQGSAADLVKLAGIRIEEELREAFPSAPRYITHPGATNKGQPLRGAFLVLHLHDELIFEVCNEDVVQVSQVVRQNMEKVWPLRVPLPVKIQVGPSWGSLQPFIL</sequence>
<dbReference type="InterPro" id="IPR002298">
    <property type="entry name" value="DNA_polymerase_A"/>
</dbReference>
<dbReference type="GO" id="GO:0006261">
    <property type="term" value="P:DNA-templated DNA replication"/>
    <property type="evidence" value="ECO:0007669"/>
    <property type="project" value="InterPro"/>
</dbReference>
<feature type="region of interest" description="Disordered" evidence="12">
    <location>
        <begin position="1309"/>
        <end position="1392"/>
    </location>
</feature>
<dbReference type="PROSITE" id="PS51194">
    <property type="entry name" value="HELICASE_CTER"/>
    <property type="match status" value="1"/>
</dbReference>
<dbReference type="PANTHER" id="PTHR10133">
    <property type="entry name" value="DNA POLYMERASE I"/>
    <property type="match status" value="1"/>
</dbReference>
<comment type="subcellular location">
    <subcellularLocation>
        <location evidence="1">Nucleus</location>
    </subcellularLocation>
</comment>
<keyword evidence="16" id="KW-1185">Reference proteome</keyword>
<feature type="compositionally biased region" description="Polar residues" evidence="12">
    <location>
        <begin position="293"/>
        <end position="307"/>
    </location>
</feature>
<evidence type="ECO:0000313" key="15">
    <source>
        <dbReference type="EMBL" id="KAK4303043.1"/>
    </source>
</evidence>
<evidence type="ECO:0000256" key="5">
    <source>
        <dbReference type="ARBA" id="ARBA00022741"/>
    </source>
</evidence>
<feature type="compositionally biased region" description="Basic residues" evidence="12">
    <location>
        <begin position="2626"/>
        <end position="2637"/>
    </location>
</feature>
<dbReference type="InterPro" id="IPR027417">
    <property type="entry name" value="P-loop_NTPase"/>
</dbReference>
<evidence type="ECO:0000313" key="16">
    <source>
        <dbReference type="Proteomes" id="UP001292094"/>
    </source>
</evidence>
<evidence type="ECO:0000256" key="11">
    <source>
        <dbReference type="ARBA" id="ARBA00049244"/>
    </source>
</evidence>
<dbReference type="Pfam" id="PF00271">
    <property type="entry name" value="Helicase_C"/>
    <property type="match status" value="1"/>
</dbReference>
<feature type="region of interest" description="Disordered" evidence="12">
    <location>
        <begin position="870"/>
        <end position="895"/>
    </location>
</feature>
<dbReference type="InterPro" id="IPR046931">
    <property type="entry name" value="HTH_61"/>
</dbReference>
<keyword evidence="4" id="KW-0548">Nucleotidyltransferase</keyword>
<dbReference type="GO" id="GO:0003677">
    <property type="term" value="F:DNA binding"/>
    <property type="evidence" value="ECO:0007669"/>
    <property type="project" value="InterPro"/>
</dbReference>
<dbReference type="CDD" id="cd18026">
    <property type="entry name" value="DEXHc_POLQ-like"/>
    <property type="match status" value="1"/>
</dbReference>
<evidence type="ECO:0000256" key="8">
    <source>
        <dbReference type="ARBA" id="ARBA00022932"/>
    </source>
</evidence>
<dbReference type="InterPro" id="IPR012337">
    <property type="entry name" value="RNaseH-like_sf"/>
</dbReference>
<evidence type="ECO:0000256" key="6">
    <source>
        <dbReference type="ARBA" id="ARBA00022763"/>
    </source>
</evidence>
<feature type="region of interest" description="Disordered" evidence="12">
    <location>
        <begin position="2623"/>
        <end position="2642"/>
    </location>
</feature>
<name>A0AAE1P783_9EUCA</name>
<organism evidence="15 16">
    <name type="scientific">Petrolisthes manimaculis</name>
    <dbReference type="NCBI Taxonomy" id="1843537"/>
    <lineage>
        <taxon>Eukaryota</taxon>
        <taxon>Metazoa</taxon>
        <taxon>Ecdysozoa</taxon>
        <taxon>Arthropoda</taxon>
        <taxon>Crustacea</taxon>
        <taxon>Multicrustacea</taxon>
        <taxon>Malacostraca</taxon>
        <taxon>Eumalacostraca</taxon>
        <taxon>Eucarida</taxon>
        <taxon>Decapoda</taxon>
        <taxon>Pleocyemata</taxon>
        <taxon>Anomura</taxon>
        <taxon>Galatheoidea</taxon>
        <taxon>Porcellanidae</taxon>
        <taxon>Petrolisthes</taxon>
    </lineage>
</organism>
<dbReference type="Gene3D" id="1.10.3380.20">
    <property type="match status" value="1"/>
</dbReference>
<keyword evidence="3" id="KW-0808">Transferase</keyword>
<evidence type="ECO:0000256" key="9">
    <source>
        <dbReference type="ARBA" id="ARBA00023204"/>
    </source>
</evidence>
<feature type="compositionally biased region" description="Basic residues" evidence="12">
    <location>
        <begin position="1451"/>
        <end position="1461"/>
    </location>
</feature>
<feature type="region of interest" description="Disordered" evidence="12">
    <location>
        <begin position="1442"/>
        <end position="1491"/>
    </location>
</feature>
<dbReference type="InterPro" id="IPR048960">
    <property type="entry name" value="POLQ-like_helical"/>
</dbReference>
<dbReference type="InterPro" id="IPR043502">
    <property type="entry name" value="DNA/RNA_pol_sf"/>
</dbReference>
<proteinExistence type="predicted"/>
<feature type="domain" description="Helicase C-terminal" evidence="14">
    <location>
        <begin position="617"/>
        <end position="830"/>
    </location>
</feature>
<dbReference type="SMART" id="SM00487">
    <property type="entry name" value="DEXDc"/>
    <property type="match status" value="1"/>
</dbReference>
<dbReference type="Pfam" id="PF21099">
    <property type="entry name" value="POLQ_helical"/>
    <property type="match status" value="1"/>
</dbReference>
<feature type="region of interest" description="Disordered" evidence="12">
    <location>
        <begin position="75"/>
        <end position="130"/>
    </location>
</feature>
<feature type="compositionally biased region" description="Basic and acidic residues" evidence="12">
    <location>
        <begin position="2327"/>
        <end position="2361"/>
    </location>
</feature>
<dbReference type="GO" id="GO:0003887">
    <property type="term" value="F:DNA-directed DNA polymerase activity"/>
    <property type="evidence" value="ECO:0007669"/>
    <property type="project" value="UniProtKB-KW"/>
</dbReference>
<feature type="region of interest" description="Disordered" evidence="12">
    <location>
        <begin position="2320"/>
        <end position="2361"/>
    </location>
</feature>
<dbReference type="Gene3D" id="1.10.150.20">
    <property type="entry name" value="5' to 3' exonuclease, C-terminal subdomain"/>
    <property type="match status" value="1"/>
</dbReference>
<dbReference type="PROSITE" id="PS00447">
    <property type="entry name" value="DNA_POLYMERASE_A"/>
    <property type="match status" value="1"/>
</dbReference>
<evidence type="ECO:0000256" key="10">
    <source>
        <dbReference type="ARBA" id="ARBA00023242"/>
    </source>
</evidence>
<keyword evidence="10" id="KW-0539">Nucleus</keyword>
<keyword evidence="9" id="KW-0234">DNA repair</keyword>